<dbReference type="AlphaFoldDB" id="I2NF81"/>
<dbReference type="PATRIC" id="fig|1095743.3.peg.1527"/>
<dbReference type="Proteomes" id="UP000003345">
    <property type="component" value="Unassembled WGS sequence"/>
</dbReference>
<proteinExistence type="predicted"/>
<sequence length="38" mass="4499">MIFDLSRETLAIVIPYVVFKVKNKKRCDFAKHLQKFTA</sequence>
<comment type="caution">
    <text evidence="1">The sequence shown here is derived from an EMBL/GenBank/DDBJ whole genome shotgun (WGS) entry which is preliminary data.</text>
</comment>
<evidence type="ECO:0000313" key="2">
    <source>
        <dbReference type="Proteomes" id="UP000003345"/>
    </source>
</evidence>
<reference evidence="1 2" key="1">
    <citation type="submission" date="2012-04" db="EMBL/GenBank/DDBJ databases">
        <authorList>
            <person name="Harkins D.M."/>
            <person name="Madupu R."/>
            <person name="Durkin A.S."/>
            <person name="Torralba M."/>
            <person name="Methe B."/>
            <person name="Sutton G.G."/>
            <person name="Nelson K.E."/>
        </authorList>
    </citation>
    <scope>NUCLEOTIDE SEQUENCE [LARGE SCALE GENOMIC DNA]</scope>
    <source>
        <strain evidence="1 2">HK411</strain>
    </source>
</reference>
<gene>
    <name evidence="1" type="ORF">HMPREF1054_0521</name>
</gene>
<organism evidence="1 2">
    <name type="scientific">Haemophilus paraphrohaemolyticus HK411</name>
    <dbReference type="NCBI Taxonomy" id="1095743"/>
    <lineage>
        <taxon>Bacteria</taxon>
        <taxon>Pseudomonadati</taxon>
        <taxon>Pseudomonadota</taxon>
        <taxon>Gammaproteobacteria</taxon>
        <taxon>Pasteurellales</taxon>
        <taxon>Pasteurellaceae</taxon>
        <taxon>Haemophilus</taxon>
    </lineage>
</organism>
<name>I2NF81_9PAST</name>
<accession>I2NF81</accession>
<protein>
    <submittedName>
        <fullName evidence="1">Uncharacterized protein</fullName>
    </submittedName>
</protein>
<evidence type="ECO:0000313" key="1">
    <source>
        <dbReference type="EMBL" id="EIG24492.1"/>
    </source>
</evidence>
<dbReference type="EMBL" id="AJMU01000067">
    <property type="protein sequence ID" value="EIG24492.1"/>
    <property type="molecule type" value="Genomic_DNA"/>
</dbReference>